<dbReference type="EMBL" id="MU393571">
    <property type="protein sequence ID" value="KAI4860835.1"/>
    <property type="molecule type" value="Genomic_DNA"/>
</dbReference>
<evidence type="ECO:0000313" key="1">
    <source>
        <dbReference type="EMBL" id="KAI4860835.1"/>
    </source>
</evidence>
<protein>
    <submittedName>
        <fullName evidence="1">Uncharacterized protein</fullName>
    </submittedName>
</protein>
<proteinExistence type="predicted"/>
<name>A0ACB9YP70_9PEZI</name>
<comment type="caution">
    <text evidence="1">The sequence shown here is derived from an EMBL/GenBank/DDBJ whole genome shotgun (WGS) entry which is preliminary data.</text>
</comment>
<accession>A0ACB9YP70</accession>
<evidence type="ECO:0000313" key="2">
    <source>
        <dbReference type="Proteomes" id="UP001497700"/>
    </source>
</evidence>
<organism evidence="1 2">
    <name type="scientific">Hypoxylon rubiginosum</name>
    <dbReference type="NCBI Taxonomy" id="110542"/>
    <lineage>
        <taxon>Eukaryota</taxon>
        <taxon>Fungi</taxon>
        <taxon>Dikarya</taxon>
        <taxon>Ascomycota</taxon>
        <taxon>Pezizomycotina</taxon>
        <taxon>Sordariomycetes</taxon>
        <taxon>Xylariomycetidae</taxon>
        <taxon>Xylariales</taxon>
        <taxon>Hypoxylaceae</taxon>
        <taxon>Hypoxylon</taxon>
    </lineage>
</organism>
<sequence>MRVAQASKTAKATKPSKASKQARVCGLSVNTTHNQVDSPVQSARGEENITQASSPMQHKERLEGINAKSFASKKMAILNDNWRSKQFERHGGVPLPPATAAPDRTEFHPTKAKKNAKKLSIDTGRAGEYGVRRYRDTPIDPDFIFSAPITKKDYKESHDEIEAHHTEEPQEPISNATAPTPSSATKQLEVPMSAGVKAFKTAKQLHWNKWDTLPHTAGLPVDRLRIELDQAVALKAILEEELLEISPPGGGLPKKDEDVRFSALIAKLQKPTLAGARHRRVQSFIDIKPPHWTKESGKCGTQCKSPSQDSAISGVPDEDVKKGPTLNPQATEFRSSISPNASIPSKNLNNYQQEERKENSSQQATFCNDSSLKNNGSSNNSALVEEMRAVNARMLEIMEEMKQMKAHQLTLQHYSHPIEQNSNLALINQSQYSQAQGPASFGQYGAETWPAIQSYNAPHHSMQQPQLPYVSQNMGPNGGMPPVQAPYVGPSQALQLHRTSSPLRPRAPVAPMTVGCQAGHGSMPLHAQAQMIFGPKPMSKPRGDFRPGDPRAAAAQVAYENYLEQKRASNLNYAMQCRERQARRAERQRTTIEGANTAPNALLQGPQANGQAF</sequence>
<gene>
    <name evidence="1" type="ORF">F4820DRAFT_465344</name>
</gene>
<dbReference type="Proteomes" id="UP001497700">
    <property type="component" value="Unassembled WGS sequence"/>
</dbReference>
<reference evidence="1 2" key="1">
    <citation type="journal article" date="2022" name="New Phytol.">
        <title>Ecological generalism drives hyperdiversity of secondary metabolite gene clusters in xylarialean endophytes.</title>
        <authorList>
            <person name="Franco M.E.E."/>
            <person name="Wisecaver J.H."/>
            <person name="Arnold A.E."/>
            <person name="Ju Y.M."/>
            <person name="Slot J.C."/>
            <person name="Ahrendt S."/>
            <person name="Moore L.P."/>
            <person name="Eastman K.E."/>
            <person name="Scott K."/>
            <person name="Konkel Z."/>
            <person name="Mondo S.J."/>
            <person name="Kuo A."/>
            <person name="Hayes R.D."/>
            <person name="Haridas S."/>
            <person name="Andreopoulos B."/>
            <person name="Riley R."/>
            <person name="LaButti K."/>
            <person name="Pangilinan J."/>
            <person name="Lipzen A."/>
            <person name="Amirebrahimi M."/>
            <person name="Yan J."/>
            <person name="Adam C."/>
            <person name="Keymanesh K."/>
            <person name="Ng V."/>
            <person name="Louie K."/>
            <person name="Northen T."/>
            <person name="Drula E."/>
            <person name="Henrissat B."/>
            <person name="Hsieh H.M."/>
            <person name="Youens-Clark K."/>
            <person name="Lutzoni F."/>
            <person name="Miadlikowska J."/>
            <person name="Eastwood D.C."/>
            <person name="Hamelin R.C."/>
            <person name="Grigoriev I.V."/>
            <person name="U'Ren J.M."/>
        </authorList>
    </citation>
    <scope>NUCLEOTIDE SEQUENCE [LARGE SCALE GENOMIC DNA]</scope>
    <source>
        <strain evidence="1 2">CBS 119005</strain>
    </source>
</reference>
<keyword evidence="2" id="KW-1185">Reference proteome</keyword>